<dbReference type="UniPathway" id="UPA00113">
    <property type="reaction ID" value="UER00529"/>
</dbReference>
<evidence type="ECO:0000259" key="1">
    <source>
        <dbReference type="PROSITE" id="PS51186"/>
    </source>
</evidence>
<dbReference type="GO" id="GO:0016747">
    <property type="term" value="F:acyltransferase activity, transferring groups other than amino-acyl groups"/>
    <property type="evidence" value="ECO:0007669"/>
    <property type="project" value="InterPro"/>
</dbReference>
<dbReference type="Gene3D" id="3.40.630.30">
    <property type="match status" value="1"/>
</dbReference>
<protein>
    <recommendedName>
        <fullName evidence="1">N-acetyltransferase domain-containing protein</fullName>
    </recommendedName>
</protein>
<proteinExistence type="predicted"/>
<evidence type="ECO:0000313" key="3">
    <source>
        <dbReference type="Proteomes" id="UP000284706"/>
    </source>
</evidence>
<dbReference type="Proteomes" id="UP000284706">
    <property type="component" value="Unassembled WGS sequence"/>
</dbReference>
<reference evidence="2 3" key="1">
    <citation type="journal article" date="2018" name="Evol. Lett.">
        <title>Horizontal gene cluster transfer increased hallucinogenic mushroom diversity.</title>
        <authorList>
            <person name="Reynolds H.T."/>
            <person name="Vijayakumar V."/>
            <person name="Gluck-Thaler E."/>
            <person name="Korotkin H.B."/>
            <person name="Matheny P.B."/>
            <person name="Slot J.C."/>
        </authorList>
    </citation>
    <scope>NUCLEOTIDE SEQUENCE [LARGE SCALE GENOMIC DNA]</scope>
    <source>
        <strain evidence="2 3">SRW20</strain>
    </source>
</reference>
<gene>
    <name evidence="2" type="ORF">CVT26_009491</name>
</gene>
<dbReference type="Pfam" id="PF13508">
    <property type="entry name" value="Acetyltransf_7"/>
    <property type="match status" value="1"/>
</dbReference>
<comment type="caution">
    <text evidence="2">The sequence shown here is derived from an EMBL/GenBank/DDBJ whole genome shotgun (WGS) entry which is preliminary data.</text>
</comment>
<dbReference type="AlphaFoldDB" id="A0A409VJZ3"/>
<name>A0A409VJZ3_9AGAR</name>
<dbReference type="STRING" id="231916.A0A409VJZ3"/>
<dbReference type="InParanoid" id="A0A409VJZ3"/>
<feature type="domain" description="N-acetyltransferase" evidence="1">
    <location>
        <begin position="1"/>
        <end position="120"/>
    </location>
</feature>
<evidence type="ECO:0000313" key="2">
    <source>
        <dbReference type="EMBL" id="PPQ66591.1"/>
    </source>
</evidence>
<dbReference type="InterPro" id="IPR016181">
    <property type="entry name" value="Acyl_CoA_acyltransferase"/>
</dbReference>
<dbReference type="PROSITE" id="PS51186">
    <property type="entry name" value="GNAT"/>
    <property type="match status" value="1"/>
</dbReference>
<dbReference type="EMBL" id="NHYE01005627">
    <property type="protein sequence ID" value="PPQ66591.1"/>
    <property type="molecule type" value="Genomic_DNA"/>
</dbReference>
<keyword evidence="3" id="KW-1185">Reference proteome</keyword>
<dbReference type="SUPFAM" id="SSF55729">
    <property type="entry name" value="Acyl-CoA N-acyltransferases (Nat)"/>
    <property type="match status" value="1"/>
</dbReference>
<dbReference type="OrthoDB" id="329272at2759"/>
<dbReference type="CDD" id="cd04301">
    <property type="entry name" value="NAT_SF"/>
    <property type="match status" value="1"/>
</dbReference>
<accession>A0A409VJZ3</accession>
<dbReference type="InterPro" id="IPR000182">
    <property type="entry name" value="GNAT_dom"/>
</dbReference>
<organism evidence="2 3">
    <name type="scientific">Gymnopilus dilepis</name>
    <dbReference type="NCBI Taxonomy" id="231916"/>
    <lineage>
        <taxon>Eukaryota</taxon>
        <taxon>Fungi</taxon>
        <taxon>Dikarya</taxon>
        <taxon>Basidiomycota</taxon>
        <taxon>Agaricomycotina</taxon>
        <taxon>Agaricomycetes</taxon>
        <taxon>Agaricomycetidae</taxon>
        <taxon>Agaricales</taxon>
        <taxon>Agaricineae</taxon>
        <taxon>Hymenogastraceae</taxon>
        <taxon>Gymnopilus</taxon>
    </lineage>
</organism>
<sequence>MEDQATHFLLRLTPSLVPVGTIRGFKYPGKEFYKLTRLAVLREYRKYRFGRALVERLHDWVREDALRHGSGSGSTAGLVDVIAHSQIPVKGFYAKFGYEPEGPEFDEDGDPHQKMILHMPLQPSPVA</sequence>
<dbReference type="GO" id="GO:0006048">
    <property type="term" value="P:UDP-N-acetylglucosamine biosynthetic process"/>
    <property type="evidence" value="ECO:0007669"/>
    <property type="project" value="UniProtKB-UniPathway"/>
</dbReference>